<dbReference type="PANTHER" id="PTHR31340">
    <property type="entry name" value="MITOCHONDRIAL GENOME MAINTENANCE EXONUCLEASE 1"/>
    <property type="match status" value="1"/>
</dbReference>
<evidence type="ECO:0000313" key="2">
    <source>
        <dbReference type="Proteomes" id="UP000176996"/>
    </source>
</evidence>
<reference evidence="1 2" key="1">
    <citation type="journal article" date="2016" name="Nat. Commun.">
        <title>Thousands of microbial genomes shed light on interconnected biogeochemical processes in an aquifer system.</title>
        <authorList>
            <person name="Anantharaman K."/>
            <person name="Brown C.T."/>
            <person name="Hug L.A."/>
            <person name="Sharon I."/>
            <person name="Castelle C.J."/>
            <person name="Probst A.J."/>
            <person name="Thomas B.C."/>
            <person name="Singh A."/>
            <person name="Wilkins M.J."/>
            <person name="Karaoz U."/>
            <person name="Brodie E.L."/>
            <person name="Williams K.H."/>
            <person name="Hubbard S.S."/>
            <person name="Banfield J.F."/>
        </authorList>
    </citation>
    <scope>NUCLEOTIDE SEQUENCE [LARGE SCALE GENOMIC DNA]</scope>
</reference>
<proteinExistence type="predicted"/>
<dbReference type="InterPro" id="IPR011604">
    <property type="entry name" value="PDDEXK-like_dom_sf"/>
</dbReference>
<dbReference type="AlphaFoldDB" id="A0A1F6BU46"/>
<evidence type="ECO:0000313" key="1">
    <source>
        <dbReference type="EMBL" id="OGG40067.1"/>
    </source>
</evidence>
<accession>A0A1F6BU46</accession>
<dbReference type="STRING" id="1798471.A3A21_01490"/>
<evidence type="ECO:0008006" key="3">
    <source>
        <dbReference type="Google" id="ProtNLM"/>
    </source>
</evidence>
<gene>
    <name evidence="1" type="ORF">A3A21_01490</name>
</gene>
<dbReference type="EMBL" id="MFKK01000034">
    <property type="protein sequence ID" value="OGG40067.1"/>
    <property type="molecule type" value="Genomic_DNA"/>
</dbReference>
<comment type="caution">
    <text evidence="1">The sequence shown here is derived from an EMBL/GenBank/DDBJ whole genome shotgun (WGS) entry which is preliminary data.</text>
</comment>
<sequence>MLDYKNVEEFKSQCGYEIDGVWYPRVTKIVDIKSKPALYRFYGAMKSYQDAERMKEQSAIEGTLVHDTIEAILTGQEPSIPLLIKPSVDAFLKFLEDNSIEVQTQYVEYRLFHPTHRYAGTLDAIATIHGKTGILDIKTSQAIYRDYNLQTSAYMAAMIDKVPSLQARWILRIDQNQKCLQCGAVLRTKGGNGKIRTQWNNYVMQTCAHEWGPARGLIELKEFPFWENDFEAFLGAKRLWEWEHEEMLKKIGY</sequence>
<organism evidence="1 2">
    <name type="scientific">Candidatus Jorgensenbacteria bacterium RIFCSPLOWO2_01_FULL_45_25b</name>
    <dbReference type="NCBI Taxonomy" id="1798471"/>
    <lineage>
        <taxon>Bacteria</taxon>
        <taxon>Candidatus Joergenseniibacteriota</taxon>
    </lineage>
</organism>
<dbReference type="PANTHER" id="PTHR31340:SF3">
    <property type="entry name" value="MITOCHONDRIAL GENOME MAINTENANCE EXONUCLEASE 1"/>
    <property type="match status" value="1"/>
</dbReference>
<name>A0A1F6BU46_9BACT</name>
<protein>
    <recommendedName>
        <fullName evidence="3">PD-(D/E)XK endonuclease-like domain-containing protein</fullName>
    </recommendedName>
</protein>
<dbReference type="Proteomes" id="UP000176996">
    <property type="component" value="Unassembled WGS sequence"/>
</dbReference>
<dbReference type="Gene3D" id="3.90.320.10">
    <property type="match status" value="1"/>
</dbReference>